<dbReference type="EMBL" id="MSAG01000011">
    <property type="protein sequence ID" value="PUX24027.1"/>
    <property type="molecule type" value="Genomic_DNA"/>
</dbReference>
<dbReference type="CDD" id="cd16922">
    <property type="entry name" value="HATPase_EvgS-ArcB-TorS-like"/>
    <property type="match status" value="1"/>
</dbReference>
<comment type="subcellular location">
    <subcellularLocation>
        <location evidence="2">Cell membrane</location>
        <topology evidence="2">Multi-pass membrane protein</topology>
    </subcellularLocation>
</comment>
<dbReference type="SUPFAM" id="SSF47384">
    <property type="entry name" value="Homodimeric domain of signal transducing histidine kinase"/>
    <property type="match status" value="1"/>
</dbReference>
<protein>
    <recommendedName>
        <fullName evidence="3">histidine kinase</fullName>
        <ecNumber evidence="3">2.7.13.3</ecNumber>
    </recommendedName>
</protein>
<feature type="domain" description="Response regulatory" evidence="17">
    <location>
        <begin position="511"/>
        <end position="628"/>
    </location>
</feature>
<evidence type="ECO:0000259" key="20">
    <source>
        <dbReference type="PROSITE" id="PS50894"/>
    </source>
</evidence>
<feature type="domain" description="Response regulatory" evidence="17">
    <location>
        <begin position="655"/>
        <end position="773"/>
    </location>
</feature>
<dbReference type="Pfam" id="PF00072">
    <property type="entry name" value="Response_reg"/>
    <property type="match status" value="2"/>
</dbReference>
<feature type="domain" description="PAS" evidence="18">
    <location>
        <begin position="128"/>
        <end position="200"/>
    </location>
</feature>
<dbReference type="Pfam" id="PF08447">
    <property type="entry name" value="PAS_3"/>
    <property type="match status" value="1"/>
</dbReference>
<evidence type="ECO:0000256" key="10">
    <source>
        <dbReference type="ARBA" id="ARBA00022840"/>
    </source>
</evidence>
<dbReference type="FunFam" id="1.10.287.130:FF:000002">
    <property type="entry name" value="Two-component osmosensing histidine kinase"/>
    <property type="match status" value="1"/>
</dbReference>
<evidence type="ECO:0000256" key="11">
    <source>
        <dbReference type="ARBA" id="ARBA00022989"/>
    </source>
</evidence>
<dbReference type="SMART" id="SM00448">
    <property type="entry name" value="REC"/>
    <property type="match status" value="2"/>
</dbReference>
<dbReference type="SUPFAM" id="SSF52172">
    <property type="entry name" value="CheY-like"/>
    <property type="match status" value="2"/>
</dbReference>
<dbReference type="FunFam" id="3.30.565.10:FF:000078">
    <property type="entry name" value="Two-component sensor histidine kinase"/>
    <property type="match status" value="1"/>
</dbReference>
<dbReference type="SUPFAM" id="SSF55785">
    <property type="entry name" value="PYP-like sensor domain (PAS domain)"/>
    <property type="match status" value="1"/>
</dbReference>
<evidence type="ECO:0000313" key="21">
    <source>
        <dbReference type="EMBL" id="PUX24027.1"/>
    </source>
</evidence>
<dbReference type="OrthoDB" id="9770795at2"/>
<dbReference type="InterPro" id="IPR005467">
    <property type="entry name" value="His_kinase_dom"/>
</dbReference>
<feature type="domain" description="Histidine kinase" evidence="16">
    <location>
        <begin position="275"/>
        <end position="493"/>
    </location>
</feature>
<keyword evidence="12" id="KW-0902">Two-component regulatory system</keyword>
<dbReference type="PANTHER" id="PTHR45339">
    <property type="entry name" value="HYBRID SIGNAL TRANSDUCTION HISTIDINE KINASE J"/>
    <property type="match status" value="1"/>
</dbReference>
<dbReference type="InterPro" id="IPR013655">
    <property type="entry name" value="PAS_fold_3"/>
</dbReference>
<organism evidence="21">
    <name type="scientific">Cronobacter turicensis</name>
    <dbReference type="NCBI Taxonomy" id="413502"/>
    <lineage>
        <taxon>Bacteria</taxon>
        <taxon>Pseudomonadati</taxon>
        <taxon>Pseudomonadota</taxon>
        <taxon>Gammaproteobacteria</taxon>
        <taxon>Enterobacterales</taxon>
        <taxon>Enterobacteriaceae</taxon>
        <taxon>Cronobacter</taxon>
    </lineage>
</organism>
<keyword evidence="8" id="KW-0547">Nucleotide-binding</keyword>
<sequence>MNRAAFADALDALPAALLFYDKNERLVAWNAQVSRFYPGIGPHLVPGAALSALAVEFINTGFQTDSRSRDTLIASLLANCRHDGHCEVRQLHERRLFIQHQRTADGGIISLHTDITALDTVQSSRQLLHDDFLLAAESIHIGIWDWQVTTDVLHLNDAFLNLLGEPRGQLQHTSRFLLSLIHPEDRDLLKNAMQRASEHQMPVFECEIRVQHRSGKWLWMLLSGQIIALTVTGEIERLIGTLQDITRRKEAELISRDAANAARAANEAKSAFLANMSHEIRTPMNGILGMTQLCLDTELNGEQREYLSLVMSSAQSLLHIIDDILDFSKIEAGKIVLHEEYVALRPFIQSLVRPLMPLASEKQIELLVEVDERVPEMMRVDVVRLRQVLTNLLSNALKFTPQGEILLAVAPAAQDGEWRFRVRDSGIGIPPEKQQVIFEAFSQADTSTTRRYGGTGLGLTISARLVAMMGGQLTVTSEANQGSEFSFTLPLHSAEQATPEVQPLTHFNGERVLVVDDNATNRRLMQAMLNQLGLNPVCVSGAAGALALLENDSDFPVIVLDAQMPEMDGISLALEISVLPQASRSKIIMLSSMSRDLDLSTLRRTGIAWYLNKPVDQQELARALGEALRPDPAKPAPVKTATSVVAELAHSAPMRILLAEDNPVNQLLAVRLLEKLGHECVTVDNGLLALEAWRRGGWDILLMDLQMPVMDGEAAIRALRQEEALRGGHQIAIVMTAHAMQGDKERCLAMGFDGYLSKPVALVSLADELSRFAPQSAPPPPDGLPDSAQLLAAFDGDMGLLKELLGLFAEGFDELAALLDAALAAGDGDQAHRLAHKLRGEAATFGFTGLTELLLEIESQEPGAPSARREPWRQALGTQQRRVREFLIQLLEGS</sequence>
<keyword evidence="7" id="KW-0812">Transmembrane</keyword>
<reference evidence="21" key="1">
    <citation type="submission" date="2016-12" db="EMBL/GenBank/DDBJ databases">
        <title>Analysis of the Molecular Diversity Among Cronobacter Species Isolated from Filth Flies Using a Pan Genomic DNA Microarray.</title>
        <authorList>
            <person name="Pava-Ripoll M."/>
            <person name="Tall B."/>
            <person name="Farber J."/>
            <person name="Fanning S."/>
            <person name="Lehner A."/>
            <person name="Stephan R."/>
            <person name="Pagotto F."/>
            <person name="Iverson C."/>
            <person name="Ziobro G."/>
            <person name="Miller A."/>
            <person name="Pearson R."/>
            <person name="Yan Q."/>
            <person name="Kim M."/>
            <person name="Jeong S."/>
            <person name="Park J."/>
            <person name="Jun S."/>
            <person name="Choi H."/>
            <person name="Chung T."/>
            <person name="Yoo Y."/>
            <person name="Park E."/>
            <person name="Hwang S."/>
            <person name="Lee B."/>
            <person name="Sathyamoorthy V."/>
            <person name="Carter L."/>
            <person name="Mammel M."/>
            <person name="Jackson S."/>
            <person name="Kothary M."/>
            <person name="Patel I."/>
            <person name="Grim C."/>
            <person name="Gopinath G."/>
            <person name="Gangiredla J."/>
            <person name="Chase H."/>
        </authorList>
    </citation>
    <scope>NUCLEOTIDE SEQUENCE [LARGE SCALE GENOMIC DNA]</scope>
    <source>
        <strain evidence="21">MOD1-Sh41s</strain>
    </source>
</reference>
<dbReference type="InterPro" id="IPR000014">
    <property type="entry name" value="PAS"/>
</dbReference>
<dbReference type="GO" id="GO:0005886">
    <property type="term" value="C:plasma membrane"/>
    <property type="evidence" value="ECO:0007669"/>
    <property type="project" value="UniProtKB-SubCell"/>
</dbReference>
<evidence type="ECO:0000259" key="19">
    <source>
        <dbReference type="PROSITE" id="PS50113"/>
    </source>
</evidence>
<evidence type="ECO:0000256" key="12">
    <source>
        <dbReference type="ARBA" id="ARBA00023012"/>
    </source>
</evidence>
<dbReference type="SUPFAM" id="SSF55874">
    <property type="entry name" value="ATPase domain of HSP90 chaperone/DNA topoisomerase II/histidine kinase"/>
    <property type="match status" value="1"/>
</dbReference>
<dbReference type="PROSITE" id="PS50109">
    <property type="entry name" value="HIS_KIN"/>
    <property type="match status" value="1"/>
</dbReference>
<evidence type="ECO:0000259" key="16">
    <source>
        <dbReference type="PROSITE" id="PS50109"/>
    </source>
</evidence>
<dbReference type="Gene3D" id="3.40.50.2300">
    <property type="match status" value="2"/>
</dbReference>
<dbReference type="PROSITE" id="PS50112">
    <property type="entry name" value="PAS"/>
    <property type="match status" value="1"/>
</dbReference>
<dbReference type="InterPro" id="IPR003594">
    <property type="entry name" value="HATPase_dom"/>
</dbReference>
<dbReference type="Pfam" id="PF01627">
    <property type="entry name" value="Hpt"/>
    <property type="match status" value="1"/>
</dbReference>
<gene>
    <name evidence="21" type="ORF">BS411_06210</name>
</gene>
<keyword evidence="11" id="KW-1133">Transmembrane helix</keyword>
<evidence type="ECO:0000256" key="6">
    <source>
        <dbReference type="ARBA" id="ARBA00022679"/>
    </source>
</evidence>
<evidence type="ECO:0000256" key="14">
    <source>
        <dbReference type="PROSITE-ProRule" id="PRU00110"/>
    </source>
</evidence>
<dbReference type="PANTHER" id="PTHR45339:SF1">
    <property type="entry name" value="HYBRID SIGNAL TRANSDUCTION HISTIDINE KINASE J"/>
    <property type="match status" value="1"/>
</dbReference>
<evidence type="ECO:0000256" key="5">
    <source>
        <dbReference type="ARBA" id="ARBA00022553"/>
    </source>
</evidence>
<dbReference type="SMART" id="SM00086">
    <property type="entry name" value="PAC"/>
    <property type="match status" value="1"/>
</dbReference>
<dbReference type="PROSITE" id="PS50110">
    <property type="entry name" value="RESPONSE_REGULATORY"/>
    <property type="match status" value="2"/>
</dbReference>
<feature type="modified residue" description="Phosphohistidine" evidence="14">
    <location>
        <position position="836"/>
    </location>
</feature>
<dbReference type="Pfam" id="PF02518">
    <property type="entry name" value="HATPase_c"/>
    <property type="match status" value="1"/>
</dbReference>
<feature type="domain" description="HPt" evidence="20">
    <location>
        <begin position="797"/>
        <end position="894"/>
    </location>
</feature>
<dbReference type="InterPro" id="IPR036097">
    <property type="entry name" value="HisK_dim/P_sf"/>
</dbReference>
<dbReference type="CDD" id="cd00082">
    <property type="entry name" value="HisKA"/>
    <property type="match status" value="1"/>
</dbReference>
<dbReference type="PROSITE" id="PS50113">
    <property type="entry name" value="PAC"/>
    <property type="match status" value="1"/>
</dbReference>
<keyword evidence="10" id="KW-0067">ATP-binding</keyword>
<dbReference type="Pfam" id="PF00512">
    <property type="entry name" value="HisKA"/>
    <property type="match status" value="1"/>
</dbReference>
<evidence type="ECO:0000259" key="17">
    <source>
        <dbReference type="PROSITE" id="PS50110"/>
    </source>
</evidence>
<keyword evidence="6" id="KW-0808">Transferase</keyword>
<proteinExistence type="predicted"/>
<feature type="modified residue" description="4-aspartylphosphate" evidence="15">
    <location>
        <position position="561"/>
    </location>
</feature>
<evidence type="ECO:0000256" key="4">
    <source>
        <dbReference type="ARBA" id="ARBA00022475"/>
    </source>
</evidence>
<dbReference type="InterPro" id="IPR036890">
    <property type="entry name" value="HATPase_C_sf"/>
</dbReference>
<keyword evidence="9" id="KW-0418">Kinase</keyword>
<dbReference type="InterPro" id="IPR001789">
    <property type="entry name" value="Sig_transdc_resp-reg_receiver"/>
</dbReference>
<dbReference type="SMART" id="SM00091">
    <property type="entry name" value="PAS"/>
    <property type="match status" value="2"/>
</dbReference>
<dbReference type="InterPro" id="IPR036641">
    <property type="entry name" value="HPT_dom_sf"/>
</dbReference>
<dbReference type="CDD" id="cd17546">
    <property type="entry name" value="REC_hyHK_CKI1_RcsC-like"/>
    <property type="match status" value="2"/>
</dbReference>
<dbReference type="Gene3D" id="3.30.565.10">
    <property type="entry name" value="Histidine kinase-like ATPase, C-terminal domain"/>
    <property type="match status" value="1"/>
</dbReference>
<dbReference type="InterPro" id="IPR008207">
    <property type="entry name" value="Sig_transdc_His_kin_Hpt_dom"/>
</dbReference>
<dbReference type="PROSITE" id="PS50894">
    <property type="entry name" value="HPT"/>
    <property type="match status" value="1"/>
</dbReference>
<keyword evidence="13" id="KW-0472">Membrane</keyword>
<dbReference type="Gene3D" id="1.10.287.130">
    <property type="match status" value="1"/>
</dbReference>
<evidence type="ECO:0000256" key="9">
    <source>
        <dbReference type="ARBA" id="ARBA00022777"/>
    </source>
</evidence>
<evidence type="ECO:0000256" key="13">
    <source>
        <dbReference type="ARBA" id="ARBA00023136"/>
    </source>
</evidence>
<keyword evidence="4" id="KW-1003">Cell membrane</keyword>
<dbReference type="InterPro" id="IPR004358">
    <property type="entry name" value="Sig_transdc_His_kin-like_C"/>
</dbReference>
<evidence type="ECO:0000256" key="1">
    <source>
        <dbReference type="ARBA" id="ARBA00000085"/>
    </source>
</evidence>
<dbReference type="SMART" id="SM00387">
    <property type="entry name" value="HATPase_c"/>
    <property type="match status" value="1"/>
</dbReference>
<dbReference type="RefSeq" id="WP_075197861.1">
    <property type="nucleotide sequence ID" value="NZ_CP187984.1"/>
</dbReference>
<comment type="catalytic activity">
    <reaction evidence="1">
        <text>ATP + protein L-histidine = ADP + protein N-phospho-L-histidine.</text>
        <dbReference type="EC" id="2.7.13.3"/>
    </reaction>
</comment>
<dbReference type="EC" id="2.7.13.3" evidence="3"/>
<evidence type="ECO:0000256" key="15">
    <source>
        <dbReference type="PROSITE-ProRule" id="PRU00169"/>
    </source>
</evidence>
<feature type="domain" description="PAC" evidence="19">
    <location>
        <begin position="204"/>
        <end position="257"/>
    </location>
</feature>
<dbReference type="NCBIfam" id="TIGR00229">
    <property type="entry name" value="sensory_box"/>
    <property type="match status" value="1"/>
</dbReference>
<keyword evidence="5 15" id="KW-0597">Phosphoprotein</keyword>
<dbReference type="Pfam" id="PF12860">
    <property type="entry name" value="PAS_7"/>
    <property type="match status" value="1"/>
</dbReference>
<accession>A0A2T7B7R4</accession>
<dbReference type="InterPro" id="IPR000700">
    <property type="entry name" value="PAS-assoc_C"/>
</dbReference>
<dbReference type="GO" id="GO:0000155">
    <property type="term" value="F:phosphorelay sensor kinase activity"/>
    <property type="evidence" value="ECO:0007669"/>
    <property type="project" value="InterPro"/>
</dbReference>
<dbReference type="AlphaFoldDB" id="A0A2T7B7R4"/>
<dbReference type="Gene3D" id="1.20.120.160">
    <property type="entry name" value="HPT domain"/>
    <property type="match status" value="1"/>
</dbReference>
<evidence type="ECO:0000256" key="3">
    <source>
        <dbReference type="ARBA" id="ARBA00012438"/>
    </source>
</evidence>
<dbReference type="GO" id="GO:0005524">
    <property type="term" value="F:ATP binding"/>
    <property type="evidence" value="ECO:0007669"/>
    <property type="project" value="UniProtKB-KW"/>
</dbReference>
<feature type="modified residue" description="4-aspartylphosphate" evidence="15">
    <location>
        <position position="704"/>
    </location>
</feature>
<evidence type="ECO:0000256" key="7">
    <source>
        <dbReference type="ARBA" id="ARBA00022692"/>
    </source>
</evidence>
<dbReference type="InterPro" id="IPR001610">
    <property type="entry name" value="PAC"/>
</dbReference>
<dbReference type="SMART" id="SM00388">
    <property type="entry name" value="HisKA"/>
    <property type="match status" value="1"/>
</dbReference>
<dbReference type="PRINTS" id="PR00344">
    <property type="entry name" value="BCTRLSENSOR"/>
</dbReference>
<dbReference type="InterPro" id="IPR011006">
    <property type="entry name" value="CheY-like_superfamily"/>
</dbReference>
<dbReference type="CDD" id="cd00130">
    <property type="entry name" value="PAS"/>
    <property type="match status" value="1"/>
</dbReference>
<comment type="caution">
    <text evidence="21">The sequence shown here is derived from an EMBL/GenBank/DDBJ whole genome shotgun (WGS) entry which is preliminary data.</text>
</comment>
<evidence type="ECO:0000256" key="2">
    <source>
        <dbReference type="ARBA" id="ARBA00004651"/>
    </source>
</evidence>
<evidence type="ECO:0000256" key="8">
    <source>
        <dbReference type="ARBA" id="ARBA00022741"/>
    </source>
</evidence>
<dbReference type="Gene3D" id="3.30.450.20">
    <property type="entry name" value="PAS domain"/>
    <property type="match status" value="1"/>
</dbReference>
<dbReference type="InterPro" id="IPR035965">
    <property type="entry name" value="PAS-like_dom_sf"/>
</dbReference>
<name>A0A2T7B7R4_9ENTR</name>
<dbReference type="InterPro" id="IPR003661">
    <property type="entry name" value="HisK_dim/P_dom"/>
</dbReference>
<evidence type="ECO:0000259" key="18">
    <source>
        <dbReference type="PROSITE" id="PS50112"/>
    </source>
</evidence>
<dbReference type="SUPFAM" id="SSF47226">
    <property type="entry name" value="Histidine-containing phosphotransfer domain, HPT domain"/>
    <property type="match status" value="1"/>
</dbReference>